<dbReference type="Proteomes" id="UP000230069">
    <property type="component" value="Unassembled WGS sequence"/>
</dbReference>
<dbReference type="InParanoid" id="A0A2G5CND7"/>
<sequence length="71" mass="8520">MAEAIVITVVERLINLLIEKEANRLGGVKEQIVSLQKQLVWMRYYIRTYNYLLMRFSNIMRTIAHYWNVSD</sequence>
<evidence type="ECO:0000313" key="1">
    <source>
        <dbReference type="EMBL" id="PIA32825.1"/>
    </source>
</evidence>
<reference evidence="1 2" key="1">
    <citation type="submission" date="2017-09" db="EMBL/GenBank/DDBJ databases">
        <title>WGS assembly of Aquilegia coerulea Goldsmith.</title>
        <authorList>
            <person name="Hodges S."/>
            <person name="Kramer E."/>
            <person name="Nordborg M."/>
            <person name="Tomkins J."/>
            <person name="Borevitz J."/>
            <person name="Derieg N."/>
            <person name="Yan J."/>
            <person name="Mihaltcheva S."/>
            <person name="Hayes R.D."/>
            <person name="Rokhsar D."/>
        </authorList>
    </citation>
    <scope>NUCLEOTIDE SEQUENCE [LARGE SCALE GENOMIC DNA]</scope>
    <source>
        <strain evidence="2">cv. Goldsmith</strain>
    </source>
</reference>
<dbReference type="AlphaFoldDB" id="A0A2G5CND7"/>
<evidence type="ECO:0000313" key="2">
    <source>
        <dbReference type="Proteomes" id="UP000230069"/>
    </source>
</evidence>
<gene>
    <name evidence="1" type="ORF">AQUCO_04300034v1</name>
</gene>
<keyword evidence="2" id="KW-1185">Reference proteome</keyword>
<dbReference type="EMBL" id="KZ305060">
    <property type="protein sequence ID" value="PIA32825.1"/>
    <property type="molecule type" value="Genomic_DNA"/>
</dbReference>
<proteinExistence type="predicted"/>
<evidence type="ECO:0008006" key="3">
    <source>
        <dbReference type="Google" id="ProtNLM"/>
    </source>
</evidence>
<organism evidence="1 2">
    <name type="scientific">Aquilegia coerulea</name>
    <name type="common">Rocky mountain columbine</name>
    <dbReference type="NCBI Taxonomy" id="218851"/>
    <lineage>
        <taxon>Eukaryota</taxon>
        <taxon>Viridiplantae</taxon>
        <taxon>Streptophyta</taxon>
        <taxon>Embryophyta</taxon>
        <taxon>Tracheophyta</taxon>
        <taxon>Spermatophyta</taxon>
        <taxon>Magnoliopsida</taxon>
        <taxon>Ranunculales</taxon>
        <taxon>Ranunculaceae</taxon>
        <taxon>Thalictroideae</taxon>
        <taxon>Aquilegia</taxon>
    </lineage>
</organism>
<name>A0A2G5CND7_AQUCA</name>
<accession>A0A2G5CND7</accession>
<protein>
    <recommendedName>
        <fullName evidence="3">Rx N-terminal domain-containing protein</fullName>
    </recommendedName>
</protein>